<accession>A0AAD6V514</accession>
<name>A0AAD6V514_9AGAR</name>
<comment type="caution">
    <text evidence="1">The sequence shown here is derived from an EMBL/GenBank/DDBJ whole genome shotgun (WGS) entry which is preliminary data.</text>
</comment>
<dbReference type="EMBL" id="JARJCW010000054">
    <property type="protein sequence ID" value="KAJ7202631.1"/>
    <property type="molecule type" value="Genomic_DNA"/>
</dbReference>
<protein>
    <recommendedName>
        <fullName evidence="3">F-box domain-containing protein</fullName>
    </recommendedName>
</protein>
<evidence type="ECO:0000313" key="2">
    <source>
        <dbReference type="Proteomes" id="UP001219525"/>
    </source>
</evidence>
<dbReference type="AlphaFoldDB" id="A0AAD6V514"/>
<evidence type="ECO:0000313" key="1">
    <source>
        <dbReference type="EMBL" id="KAJ7202631.1"/>
    </source>
</evidence>
<sequence length="503" mass="56776">MPARRSRSQPDVSETSYTEYLHTNFIPSQDECRRIRDLVVLKTQEVEKATDELKRLQASVDRIFMACLPENGYASMKSSEPPLLLCRLCRLESWLNRSGGLPLSIFFAMGTKSVLQSLVDRAPRWENIRFKDLSHDSLEVLAQLSPEDVPLLKTVVIENRNGGEPILSFLSAVHIRCLSLWSCFGIQNLTSPLGVSHLCLRGLPSAHTLHLLRHCPLLETCTLVAYTAGDALPLHVGPRIRLERMRYLCILDRDGSRDVLEHIFLPNLRSLEYSNDGRGWSGLDTFLASLCAPEMITDLNLSTKISAELLANVLRPFSMLQKLILHLRRMSLKDGVPECSLFTLLTPSSLGSAEVLCPRLQSICSLGFDAGSDEELFTMIDARRTMVGIQPLANVHVAFTRELQVNILPRLPCNLTFSLFYPTEDDAKLIGPGPNYRAVARKSVAMRRAPVPPDTLQLRLWRHDVNVDWDPISREWLAEYDEWGLEEEELEEDADDENSDEDS</sequence>
<proteinExistence type="predicted"/>
<dbReference type="Proteomes" id="UP001219525">
    <property type="component" value="Unassembled WGS sequence"/>
</dbReference>
<reference evidence="1" key="1">
    <citation type="submission" date="2023-03" db="EMBL/GenBank/DDBJ databases">
        <title>Massive genome expansion in bonnet fungi (Mycena s.s.) driven by repeated elements and novel gene families across ecological guilds.</title>
        <authorList>
            <consortium name="Lawrence Berkeley National Laboratory"/>
            <person name="Harder C.B."/>
            <person name="Miyauchi S."/>
            <person name="Viragh M."/>
            <person name="Kuo A."/>
            <person name="Thoen E."/>
            <person name="Andreopoulos B."/>
            <person name="Lu D."/>
            <person name="Skrede I."/>
            <person name="Drula E."/>
            <person name="Henrissat B."/>
            <person name="Morin E."/>
            <person name="Kohler A."/>
            <person name="Barry K."/>
            <person name="LaButti K."/>
            <person name="Morin E."/>
            <person name="Salamov A."/>
            <person name="Lipzen A."/>
            <person name="Mereny Z."/>
            <person name="Hegedus B."/>
            <person name="Baldrian P."/>
            <person name="Stursova M."/>
            <person name="Weitz H."/>
            <person name="Taylor A."/>
            <person name="Grigoriev I.V."/>
            <person name="Nagy L.G."/>
            <person name="Martin F."/>
            <person name="Kauserud H."/>
        </authorList>
    </citation>
    <scope>NUCLEOTIDE SEQUENCE</scope>
    <source>
        <strain evidence="1">9144</strain>
    </source>
</reference>
<gene>
    <name evidence="1" type="ORF">GGX14DRAFT_463064</name>
</gene>
<keyword evidence="2" id="KW-1185">Reference proteome</keyword>
<evidence type="ECO:0008006" key="3">
    <source>
        <dbReference type="Google" id="ProtNLM"/>
    </source>
</evidence>
<organism evidence="1 2">
    <name type="scientific">Mycena pura</name>
    <dbReference type="NCBI Taxonomy" id="153505"/>
    <lineage>
        <taxon>Eukaryota</taxon>
        <taxon>Fungi</taxon>
        <taxon>Dikarya</taxon>
        <taxon>Basidiomycota</taxon>
        <taxon>Agaricomycotina</taxon>
        <taxon>Agaricomycetes</taxon>
        <taxon>Agaricomycetidae</taxon>
        <taxon>Agaricales</taxon>
        <taxon>Marasmiineae</taxon>
        <taxon>Mycenaceae</taxon>
        <taxon>Mycena</taxon>
    </lineage>
</organism>